<feature type="transmembrane region" description="Helical" evidence="18">
    <location>
        <begin position="714"/>
        <end position="739"/>
    </location>
</feature>
<comment type="caution">
    <text evidence="20">The sequence shown here is derived from an EMBL/GenBank/DDBJ whole genome shotgun (WGS) entry which is preliminary data.</text>
</comment>
<feature type="region of interest" description="Disordered" evidence="17">
    <location>
        <begin position="1"/>
        <end position="21"/>
    </location>
</feature>
<feature type="domain" description="EF-hand" evidence="19">
    <location>
        <begin position="1820"/>
        <end position="1855"/>
    </location>
</feature>
<feature type="transmembrane region" description="Helical" evidence="18">
    <location>
        <begin position="1372"/>
        <end position="1394"/>
    </location>
</feature>
<dbReference type="InterPro" id="IPR002048">
    <property type="entry name" value="EF_hand_dom"/>
</dbReference>
<feature type="transmembrane region" description="Helical" evidence="18">
    <location>
        <begin position="1683"/>
        <end position="1707"/>
    </location>
</feature>
<feature type="transmembrane region" description="Helical" evidence="18">
    <location>
        <begin position="1482"/>
        <end position="1505"/>
    </location>
</feature>
<evidence type="ECO:0000256" key="10">
    <source>
        <dbReference type="ARBA" id="ARBA00022989"/>
    </source>
</evidence>
<feature type="transmembrane region" description="Helical" evidence="18">
    <location>
        <begin position="1562"/>
        <end position="1584"/>
    </location>
</feature>
<dbReference type="GO" id="GO:0005891">
    <property type="term" value="C:voltage-gated calcium channel complex"/>
    <property type="evidence" value="ECO:0007669"/>
    <property type="project" value="TreeGrafter"/>
</dbReference>
<feature type="transmembrane region" description="Helical" evidence="18">
    <location>
        <begin position="690"/>
        <end position="708"/>
    </location>
</feature>
<dbReference type="SUPFAM" id="SSF81324">
    <property type="entry name" value="Voltage-gated potassium channels"/>
    <property type="match status" value="4"/>
</dbReference>
<keyword evidence="7 18" id="KW-0812">Transmembrane</keyword>
<comment type="similarity">
    <text evidence="15">Belongs to the calcium channel alpha-1 subunit (TC 1.A.1.11) family.</text>
</comment>
<evidence type="ECO:0000256" key="13">
    <source>
        <dbReference type="ARBA" id="ARBA00023180"/>
    </source>
</evidence>
<evidence type="ECO:0000313" key="21">
    <source>
        <dbReference type="Proteomes" id="UP001306508"/>
    </source>
</evidence>
<keyword evidence="5" id="KW-0109">Calcium transport</keyword>
<evidence type="ECO:0000256" key="9">
    <source>
        <dbReference type="ARBA" id="ARBA00022882"/>
    </source>
</evidence>
<feature type="transmembrane region" description="Helical" evidence="18">
    <location>
        <begin position="583"/>
        <end position="602"/>
    </location>
</feature>
<keyword evidence="6" id="KW-0107">Calcium channel</keyword>
<feature type="region of interest" description="Disordered" evidence="17">
    <location>
        <begin position="248"/>
        <end position="275"/>
    </location>
</feature>
<dbReference type="PANTHER" id="PTHR45628">
    <property type="entry name" value="VOLTAGE-DEPENDENT CALCIUM CHANNEL TYPE A SUBUNIT ALPHA-1"/>
    <property type="match status" value="1"/>
</dbReference>
<evidence type="ECO:0000256" key="4">
    <source>
        <dbReference type="ARBA" id="ARBA00022553"/>
    </source>
</evidence>
<reference evidence="21" key="1">
    <citation type="submission" date="2023-07" db="EMBL/GenBank/DDBJ databases">
        <title>A draft genome of Kazachstania heterogenica Y-27499.</title>
        <authorList>
            <person name="Donic C."/>
            <person name="Kralova J.S."/>
            <person name="Fidel L."/>
            <person name="Ben-Dor S."/>
            <person name="Jung S."/>
        </authorList>
    </citation>
    <scope>NUCLEOTIDE SEQUENCE [LARGE SCALE GENOMIC DNA]</scope>
    <source>
        <strain evidence="21">Y27499</strain>
    </source>
</reference>
<evidence type="ECO:0000256" key="5">
    <source>
        <dbReference type="ARBA" id="ARBA00022568"/>
    </source>
</evidence>
<sequence>MSEQTRELTGPFEPKSLSRTNTGENIITDINLYQPNIPSLQISPPKIEQDAISQTSVNDSQDKLTNTSTDNKNMFQMANLFRNQTNNKSTKKFPNLSLKTGLHVRTSNEENETSLNLAPIPPSSGSFIPSPLTPITNISNMLRRPRENSNKSGSTSRSRPISRSVSITSKETKISDAAPRSAKVLSFIAADDMDEFEDIERGFRSAVDDKGFGWLPQISNEDNYSDEDNIDEDDIQQPNRFLWKQQTQAQEDLKNSNNYNELRDTNQKNVSENIPVQESSLRNELAKDGSSIVHWEGSLILAKSDLKKDNEKIIADEIVYETTESLVGMVPDFDKPLKGMKKPLRLYGNSLNFLQPTSHIRLKLANIHQKNVTKRAYIILLLLFTCLLAYRTYQPLNHNFLYRFHSWADYLIFIIYVVFTTHDVTKILAFGFWDDSEMFAAHGKEYISILERCGVIQLYEFLVNKYGRDFIDLLLPFKIKTSKERKKRQEIIRNHYSNIEEPGLTIDDFETPRAFARSSWNRIDLVSTICFWIGLFISIKNVDNKKGVRIFKPLALLRILRLLNTDTGVSSILRTLKYGIPQLINVGSMLVYFWVFFAILGVQLFQGSFRRQCVWINPNNPTETYQYDMQFCGGYLDPVSKKPLPYIYSDGSSGGRSKGFLCPVNSECISNANPYNGRVSFDNIINSMELIFVIMSANTFTDLMYYTMDSDEMAAALFFIVCIFVLTIWMMNLLIAVLVSSYDLAYEKHRKKKLEKHNYNNWLLGFIRGYWQYFKVKASSTPLPDWSIKSIYWYNQFKWIFVLLIFTDLIAKACISENSDEAYLFKVKRIDWGVSIALFVESILRIILYFPNMWKFLVKLDYVYDFIISIITLIISSMAVTGRIGYVYYWLSIFQISRFYRVITTISVVKNLWSIVLKNGVLIWNLSSFYFFFLFLVAIIMSVYFEGVVPSDQVDDNAFAMYSLPNSFLSLFIIGSTENWTNILYIVQQYSPNISSAFFSTVFLITWFILSNSVVLNIFIALISESLETDEAQKRLLQIKHYLQKVYPRKIQEYTHASLMQRIRKKFFDKSNVSDTKDFKQFLMRGTAIMNIAHNMDELAEEMRQKQNNTPNPTKKNIFMKYLSSKINFKAYENIWKPFSKNPFYRKTEVIFTEKVNNEERSYILQLNEYEEEKLAYLKKHPTFNYSYFLFSPKHNFRRFCQRLVPPSVGKRTDGIRFYDDETDLYTQKKFFHKVERDLFIGLYAILTVLLVVTSCLVTPLFRKIHNISVWGWPLYIDCAFVSMFSIEFIVKTVADGFIYSPNAYLRNPWNAIDFVVLLYIWIYFITFLRNEGNLSRLFRGSSALRALRCLTISNTARQTFHMVIFQGGRKLFQAALVSLSLLFPFTVWGIGLFRNRLGTCNDSNVGLSGCYNEYTNTVFQWDVIMPRVYSQPYLYLDSFPSAFKSLYEIISLEGWVDLLTNLMNSTGVGTIPKPWSNPASAIFLLLFNFLSMVFMLNLFVSFIIKNYAENTGAAYYTSEEKAWLESKKMLSQAKPKAIPNLFEMSDLRRIIYFAAVEKKNFLYATFLQVVLYMHIIVLLCLSYEKDNSITKFSQIYFIFSTTVFLLQELLHIYGEGLRLYTRQIWNCIRFCIVYVAFLLSVIGFHVPYNSTAFHNVKDIFQLIIFIFIIPQSDMLSELLETAAASLPSILSLTYTWGILFLVYAMALNQIFGLTRLGPNTTDNINFRTITKTLIVLFRCSFGEGWNYIMDDFTVDLPYCYQDAVTKTSDCGSAQYAYLLLMSWNILSMYIFLNMFISLVIGNFSYVYRKVSSKSPVDRTEINKYIDAWCKFDADGTGELEFSQLPKLMHSFDGTLSFKLWEGPLTVKNLVNNYMKVNPNDPYDVKVDLDGLNRTLNTINKAKMIYKRLQYRRFIQEMNYTHGYEGVIKFNSLLESIPLYTVYNPRECLGIDLYVRYLYTLNKVDKYLENEKNVDVLDMIVVKWKYLLRKRNKKYVQQMNVPEDPNNLSIVVSNPFNDPIDNTNKEYLPLTTPKMDFGINKFRWSPRMNNQSQSSDNFNTSPRFDWTTNMDDNNIK</sequence>
<evidence type="ECO:0000256" key="1">
    <source>
        <dbReference type="ARBA" id="ARBA00004651"/>
    </source>
</evidence>
<evidence type="ECO:0000259" key="19">
    <source>
        <dbReference type="PROSITE" id="PS50222"/>
    </source>
</evidence>
<dbReference type="FunFam" id="1.10.287.70:FF:000093">
    <property type="entry name" value="Calcium channel subunit Cch1"/>
    <property type="match status" value="1"/>
</dbReference>
<evidence type="ECO:0000256" key="8">
    <source>
        <dbReference type="ARBA" id="ARBA00022837"/>
    </source>
</evidence>
<keyword evidence="10 18" id="KW-1133">Transmembrane helix</keyword>
<gene>
    <name evidence="20" type="ORF">RI543_004112</name>
</gene>
<organism evidence="20 21">
    <name type="scientific">Arxiozyma heterogenica</name>
    <dbReference type="NCBI Taxonomy" id="278026"/>
    <lineage>
        <taxon>Eukaryota</taxon>
        <taxon>Fungi</taxon>
        <taxon>Dikarya</taxon>
        <taxon>Ascomycota</taxon>
        <taxon>Saccharomycotina</taxon>
        <taxon>Saccharomycetes</taxon>
        <taxon>Saccharomycetales</taxon>
        <taxon>Saccharomycetaceae</taxon>
        <taxon>Arxiozyma</taxon>
    </lineage>
</organism>
<keyword evidence="12 18" id="KW-0472">Membrane</keyword>
<dbReference type="EMBL" id="JAWIZZ010000053">
    <property type="protein sequence ID" value="KAK5778447.1"/>
    <property type="molecule type" value="Genomic_DNA"/>
</dbReference>
<evidence type="ECO:0000256" key="11">
    <source>
        <dbReference type="ARBA" id="ARBA00023065"/>
    </source>
</evidence>
<dbReference type="Proteomes" id="UP001306508">
    <property type="component" value="Unassembled WGS sequence"/>
</dbReference>
<dbReference type="PROSITE" id="PS50222">
    <property type="entry name" value="EF_HAND_2"/>
    <property type="match status" value="1"/>
</dbReference>
<feature type="transmembrane region" description="Helical" evidence="18">
    <location>
        <begin position="1596"/>
        <end position="1615"/>
    </location>
</feature>
<feature type="transmembrane region" description="Helical" evidence="18">
    <location>
        <begin position="997"/>
        <end position="1023"/>
    </location>
</feature>
<feature type="transmembrane region" description="Helical" evidence="18">
    <location>
        <begin position="1268"/>
        <end position="1291"/>
    </location>
</feature>
<evidence type="ECO:0000313" key="20">
    <source>
        <dbReference type="EMBL" id="KAK5778447.1"/>
    </source>
</evidence>
<feature type="transmembrane region" description="Helical" evidence="18">
    <location>
        <begin position="1239"/>
        <end position="1262"/>
    </location>
</feature>
<feature type="transmembrane region" description="Helical" evidence="18">
    <location>
        <begin position="1312"/>
        <end position="1329"/>
    </location>
</feature>
<feature type="compositionally biased region" description="Low complexity" evidence="17">
    <location>
        <begin position="152"/>
        <end position="169"/>
    </location>
</feature>
<dbReference type="GO" id="GO:0098703">
    <property type="term" value="P:calcium ion import across plasma membrane"/>
    <property type="evidence" value="ECO:0007669"/>
    <property type="project" value="TreeGrafter"/>
</dbReference>
<protein>
    <recommendedName>
        <fullName evidence="16">Calcium-channel protein CCH1</fullName>
    </recommendedName>
</protein>
<evidence type="ECO:0000256" key="7">
    <source>
        <dbReference type="ARBA" id="ARBA00022692"/>
    </source>
</evidence>
<dbReference type="Gene3D" id="1.10.238.10">
    <property type="entry name" value="EF-hand"/>
    <property type="match status" value="1"/>
</dbReference>
<evidence type="ECO:0000256" key="16">
    <source>
        <dbReference type="ARBA" id="ARBA00067459"/>
    </source>
</evidence>
<dbReference type="GO" id="GO:0008331">
    <property type="term" value="F:high voltage-gated calcium channel activity"/>
    <property type="evidence" value="ECO:0007669"/>
    <property type="project" value="TreeGrafter"/>
</dbReference>
<name>A0AAN7WN54_9SACH</name>
<feature type="transmembrane region" description="Helical" evidence="18">
    <location>
        <begin position="1627"/>
        <end position="1648"/>
    </location>
</feature>
<keyword evidence="21" id="KW-1185">Reference proteome</keyword>
<evidence type="ECO:0000256" key="18">
    <source>
        <dbReference type="SAM" id="Phobius"/>
    </source>
</evidence>
<feature type="region of interest" description="Disordered" evidence="17">
    <location>
        <begin position="109"/>
        <end position="176"/>
    </location>
</feature>
<comment type="subcellular location">
    <subcellularLocation>
        <location evidence="1">Cell membrane</location>
        <topology evidence="1">Multi-pass membrane protein</topology>
    </subcellularLocation>
</comment>
<feature type="transmembrane region" description="Helical" evidence="18">
    <location>
        <begin position="1787"/>
        <end position="1808"/>
    </location>
</feature>
<dbReference type="Gene3D" id="1.10.287.70">
    <property type="match status" value="4"/>
</dbReference>
<keyword evidence="11" id="KW-0406">Ion transport</keyword>
<feature type="transmembrane region" description="Helical" evidence="18">
    <location>
        <begin position="957"/>
        <end position="977"/>
    </location>
</feature>
<keyword evidence="3" id="KW-1003">Cell membrane</keyword>
<evidence type="ECO:0000256" key="14">
    <source>
        <dbReference type="ARBA" id="ARBA00023303"/>
    </source>
</evidence>
<keyword evidence="9" id="KW-0851">Voltage-gated channel</keyword>
<keyword evidence="13" id="KW-0325">Glycoprotein</keyword>
<keyword evidence="4" id="KW-0597">Phosphoprotein</keyword>
<feature type="transmembrane region" description="Helical" evidence="18">
    <location>
        <begin position="523"/>
        <end position="539"/>
    </location>
</feature>
<keyword evidence="14" id="KW-0407">Ion channel</keyword>
<dbReference type="GO" id="GO:0005509">
    <property type="term" value="F:calcium ion binding"/>
    <property type="evidence" value="ECO:0007669"/>
    <property type="project" value="InterPro"/>
</dbReference>
<evidence type="ECO:0000256" key="6">
    <source>
        <dbReference type="ARBA" id="ARBA00022673"/>
    </source>
</evidence>
<feature type="transmembrane region" description="Helical" evidence="18">
    <location>
        <begin position="862"/>
        <end position="886"/>
    </location>
</feature>
<dbReference type="PANTHER" id="PTHR45628:SF7">
    <property type="entry name" value="VOLTAGE-DEPENDENT CALCIUM CHANNEL TYPE A SUBUNIT ALPHA-1"/>
    <property type="match status" value="1"/>
</dbReference>
<proteinExistence type="inferred from homology"/>
<dbReference type="InterPro" id="IPR027359">
    <property type="entry name" value="Volt_channel_dom_sf"/>
</dbReference>
<evidence type="ECO:0000256" key="17">
    <source>
        <dbReference type="SAM" id="MobiDB-lite"/>
    </source>
</evidence>
<evidence type="ECO:0000256" key="3">
    <source>
        <dbReference type="ARBA" id="ARBA00022475"/>
    </source>
</evidence>
<evidence type="ECO:0000256" key="15">
    <source>
        <dbReference type="ARBA" id="ARBA00061395"/>
    </source>
</evidence>
<evidence type="ECO:0000256" key="2">
    <source>
        <dbReference type="ARBA" id="ARBA00022448"/>
    </source>
</evidence>
<feature type="transmembrane region" description="Helical" evidence="18">
    <location>
        <begin position="1660"/>
        <end position="1677"/>
    </location>
</feature>
<feature type="transmembrane region" description="Helical" evidence="18">
    <location>
        <begin position="922"/>
        <end position="945"/>
    </location>
</feature>
<dbReference type="FunFam" id="1.10.287.70:FF:000118">
    <property type="entry name" value="Calcium channel subunit Cch1"/>
    <property type="match status" value="1"/>
</dbReference>
<keyword evidence="8" id="KW-0106">Calcium</keyword>
<dbReference type="Pfam" id="PF00520">
    <property type="entry name" value="Ion_trans"/>
    <property type="match status" value="4"/>
</dbReference>
<feature type="region of interest" description="Disordered" evidence="17">
    <location>
        <begin position="2047"/>
        <end position="2076"/>
    </location>
</feature>
<feature type="transmembrane region" description="Helical" evidence="18">
    <location>
        <begin position="832"/>
        <end position="850"/>
    </location>
</feature>
<feature type="compositionally biased region" description="Polar residues" evidence="17">
    <location>
        <begin position="248"/>
        <end position="260"/>
    </location>
</feature>
<feature type="transmembrane region" description="Helical" evidence="18">
    <location>
        <begin position="376"/>
        <end position="394"/>
    </location>
</feature>
<keyword evidence="2" id="KW-0813">Transport</keyword>
<dbReference type="Gene3D" id="1.20.120.350">
    <property type="entry name" value="Voltage-gated potassium channels. Chain C"/>
    <property type="match status" value="2"/>
</dbReference>
<dbReference type="InterPro" id="IPR050599">
    <property type="entry name" value="VDCC_alpha-1_subunit"/>
</dbReference>
<dbReference type="InterPro" id="IPR005821">
    <property type="entry name" value="Ion_trans_dom"/>
</dbReference>
<evidence type="ECO:0000256" key="12">
    <source>
        <dbReference type="ARBA" id="ARBA00023136"/>
    </source>
</evidence>
<accession>A0AAN7WN54</accession>